<accession>A0A3R5U8L3</accession>
<dbReference type="CDD" id="cd06225">
    <property type="entry name" value="HAMP"/>
    <property type="match status" value="1"/>
</dbReference>
<dbReference type="EMBL" id="CP025746">
    <property type="protein sequence ID" value="QAA34854.1"/>
    <property type="molecule type" value="Genomic_DNA"/>
</dbReference>
<dbReference type="SMART" id="SM00304">
    <property type="entry name" value="HAMP"/>
    <property type="match status" value="1"/>
</dbReference>
<keyword evidence="1 3" id="KW-0807">Transducer</keyword>
<comment type="similarity">
    <text evidence="2">Belongs to the methyl-accepting chemotaxis (MCP) protein family.</text>
</comment>
<dbReference type="InterPro" id="IPR024478">
    <property type="entry name" value="HlyB_4HB_MCP"/>
</dbReference>
<dbReference type="GO" id="GO:0007165">
    <property type="term" value="P:signal transduction"/>
    <property type="evidence" value="ECO:0007669"/>
    <property type="project" value="UniProtKB-KW"/>
</dbReference>
<keyword evidence="8" id="KW-1185">Reference proteome</keyword>
<dbReference type="SMART" id="SM00283">
    <property type="entry name" value="MA"/>
    <property type="match status" value="1"/>
</dbReference>
<feature type="domain" description="HAMP" evidence="6">
    <location>
        <begin position="225"/>
        <end position="277"/>
    </location>
</feature>
<organism evidence="7 8">
    <name type="scientific">Clostridium manihotivorum</name>
    <dbReference type="NCBI Taxonomy" id="2320868"/>
    <lineage>
        <taxon>Bacteria</taxon>
        <taxon>Bacillati</taxon>
        <taxon>Bacillota</taxon>
        <taxon>Clostridia</taxon>
        <taxon>Eubacteriales</taxon>
        <taxon>Clostridiaceae</taxon>
        <taxon>Clostridium</taxon>
    </lineage>
</organism>
<dbReference type="GO" id="GO:0004888">
    <property type="term" value="F:transmembrane signaling receptor activity"/>
    <property type="evidence" value="ECO:0007669"/>
    <property type="project" value="InterPro"/>
</dbReference>
<dbReference type="InterPro" id="IPR004089">
    <property type="entry name" value="MCPsignal_dom"/>
</dbReference>
<protein>
    <submittedName>
        <fullName evidence="7">Methyl-accepting chemotaxis protein</fullName>
    </submittedName>
</protein>
<dbReference type="PROSITE" id="PS50885">
    <property type="entry name" value="HAMP"/>
    <property type="match status" value="1"/>
</dbReference>
<keyword evidence="4" id="KW-0812">Transmembrane</keyword>
<evidence type="ECO:0000259" key="6">
    <source>
        <dbReference type="PROSITE" id="PS50885"/>
    </source>
</evidence>
<dbReference type="Pfam" id="PF00015">
    <property type="entry name" value="MCPsignal"/>
    <property type="match status" value="1"/>
</dbReference>
<evidence type="ECO:0000256" key="3">
    <source>
        <dbReference type="PROSITE-ProRule" id="PRU00284"/>
    </source>
</evidence>
<reference evidence="7 8" key="1">
    <citation type="submission" date="2018-01" db="EMBL/GenBank/DDBJ databases">
        <title>Genome Sequencing and Assembly of Anaerobacter polyendosporus strain CT4.</title>
        <authorList>
            <person name="Tachaapaikoon C."/>
            <person name="Sutheeworapong S."/>
            <person name="Jenjaroenpun P."/>
            <person name="Wongsurawat T."/>
            <person name="Nookeaw I."/>
            <person name="Cheawchanlertfa P."/>
            <person name="Kosugi A."/>
            <person name="Cheevadhanarak S."/>
            <person name="Ratanakhanokchai K."/>
        </authorList>
    </citation>
    <scope>NUCLEOTIDE SEQUENCE [LARGE SCALE GENOMIC DNA]</scope>
    <source>
        <strain evidence="7 8">CT4</strain>
    </source>
</reference>
<evidence type="ECO:0000256" key="2">
    <source>
        <dbReference type="ARBA" id="ARBA00029447"/>
    </source>
</evidence>
<dbReference type="InterPro" id="IPR003660">
    <property type="entry name" value="HAMP_dom"/>
</dbReference>
<dbReference type="GO" id="GO:0006935">
    <property type="term" value="P:chemotaxis"/>
    <property type="evidence" value="ECO:0007669"/>
    <property type="project" value="InterPro"/>
</dbReference>
<evidence type="ECO:0000259" key="5">
    <source>
        <dbReference type="PROSITE" id="PS50111"/>
    </source>
</evidence>
<dbReference type="PROSITE" id="PS50111">
    <property type="entry name" value="CHEMOTAXIS_TRANSDUC_2"/>
    <property type="match status" value="1"/>
</dbReference>
<evidence type="ECO:0000313" key="8">
    <source>
        <dbReference type="Proteomes" id="UP000286268"/>
    </source>
</evidence>
<evidence type="ECO:0000256" key="1">
    <source>
        <dbReference type="ARBA" id="ARBA00023224"/>
    </source>
</evidence>
<dbReference type="OrthoDB" id="1887545at2"/>
<dbReference type="Gene3D" id="1.10.287.950">
    <property type="entry name" value="Methyl-accepting chemotaxis protein"/>
    <property type="match status" value="1"/>
</dbReference>
<dbReference type="KEGG" id="cmah:C1I91_26250"/>
<dbReference type="SUPFAM" id="SSF58104">
    <property type="entry name" value="Methyl-accepting chemotaxis protein (MCP) signaling domain"/>
    <property type="match status" value="1"/>
</dbReference>
<dbReference type="PANTHER" id="PTHR32089:SF112">
    <property type="entry name" value="LYSOZYME-LIKE PROTEIN-RELATED"/>
    <property type="match status" value="1"/>
</dbReference>
<dbReference type="AlphaFoldDB" id="A0A3R5U8L3"/>
<feature type="domain" description="Methyl-accepting transducer" evidence="5">
    <location>
        <begin position="282"/>
        <end position="547"/>
    </location>
</feature>
<name>A0A3R5U8L3_9CLOT</name>
<dbReference type="Pfam" id="PF12729">
    <property type="entry name" value="4HB_MCP_1"/>
    <property type="match status" value="1"/>
</dbReference>
<proteinExistence type="inferred from homology"/>
<dbReference type="Pfam" id="PF00672">
    <property type="entry name" value="HAMP"/>
    <property type="match status" value="1"/>
</dbReference>
<dbReference type="InterPro" id="IPR004090">
    <property type="entry name" value="Chemotax_Me-accpt_rcpt"/>
</dbReference>
<dbReference type="PANTHER" id="PTHR32089">
    <property type="entry name" value="METHYL-ACCEPTING CHEMOTAXIS PROTEIN MCPB"/>
    <property type="match status" value="1"/>
</dbReference>
<gene>
    <name evidence="7" type="ORF">C1I91_26250</name>
</gene>
<evidence type="ECO:0000313" key="7">
    <source>
        <dbReference type="EMBL" id="QAA34854.1"/>
    </source>
</evidence>
<dbReference type="GO" id="GO:0016020">
    <property type="term" value="C:membrane"/>
    <property type="evidence" value="ECO:0007669"/>
    <property type="project" value="InterPro"/>
</dbReference>
<keyword evidence="4" id="KW-1133">Transmembrane helix</keyword>
<sequence>MIKWVGNQKLVTKILALVVFISLFIVAVGYLGLRDMNKINSNAVLLHDYNLKTINKVNKLRQNYSDIRTDLLKMAYKQQKDTGEADETVKDIEELTKQSAAMFSEIKTTNESIRAYKSKAEGEKDKSTLDSIESSSKAYLEMGKKMSDFAIAGDYKSATSLISSASKVRETLFKSLGDLSDTSISEADSIYNSNNATYKTTSLQVIVITSIGFFVAILMGVVIATIISKKLKKVVVFAEGLGKGDLTTNIDLDSKDEIGDLARDLNKAKENMKLLISQIINGASDISAASEELSATSQEVASKMSIVNESTEQIAKGIQDLSATTEEVSASAQEIGNTTSDLTSKADRSFKSAVEIKNRALEVKEKAAKSMEEGTRIYIENRRSILKAIEDGKVVDDIVIMAKSIGEIAEQTNLLALNAAIEAARAGEMGKGFAVVADEVRSLAEQSSEAVANIYKIVNSVQQAFNNLSNSGQGVLKYLEDEVKPTYELFMETGDQYEKDAEFVNDMARDISSAAIQIKEVIDQVAYALENLSATAAESASSSEDISLSVNEVTNAVSEVSTSSQSQAETAQELTELASNFKV</sequence>
<dbReference type="Proteomes" id="UP000286268">
    <property type="component" value="Chromosome"/>
</dbReference>
<dbReference type="PRINTS" id="PR00260">
    <property type="entry name" value="CHEMTRNSDUCR"/>
</dbReference>
<keyword evidence="4" id="KW-0472">Membrane</keyword>
<feature type="transmembrane region" description="Helical" evidence="4">
    <location>
        <begin position="205"/>
        <end position="227"/>
    </location>
</feature>
<evidence type="ECO:0000256" key="4">
    <source>
        <dbReference type="SAM" id="Phobius"/>
    </source>
</evidence>
<feature type="transmembrane region" description="Helical" evidence="4">
    <location>
        <begin position="14"/>
        <end position="33"/>
    </location>
</feature>
<dbReference type="RefSeq" id="WP_128215565.1">
    <property type="nucleotide sequence ID" value="NZ_CP025746.1"/>
</dbReference>